<evidence type="ECO:0000256" key="1">
    <source>
        <dbReference type="SAM" id="MobiDB-lite"/>
    </source>
</evidence>
<dbReference type="InterPro" id="IPR054094">
    <property type="entry name" value="Androglobin_IV"/>
</dbReference>
<feature type="compositionally biased region" description="Polar residues" evidence="1">
    <location>
        <begin position="211"/>
        <end position="224"/>
    </location>
</feature>
<accession>A0A3M7QIS1</accession>
<protein>
    <submittedName>
        <fullName evidence="4">Androglobin isoform X31</fullName>
    </submittedName>
</protein>
<dbReference type="CDD" id="cd22307">
    <property type="entry name" value="Adgb_C_mid-like"/>
    <property type="match status" value="1"/>
</dbReference>
<dbReference type="OrthoDB" id="9374162at2759"/>
<gene>
    <name evidence="4" type="ORF">BpHYR1_027736</name>
</gene>
<dbReference type="Proteomes" id="UP000276133">
    <property type="component" value="Unassembled WGS sequence"/>
</dbReference>
<dbReference type="PANTHER" id="PTHR46298">
    <property type="entry name" value="ANDROGLOBIN"/>
    <property type="match status" value="1"/>
</dbReference>
<dbReference type="Pfam" id="PF22069">
    <property type="entry name" value="Androglobin_IV"/>
    <property type="match status" value="1"/>
</dbReference>
<dbReference type="InterPro" id="IPR053033">
    <property type="entry name" value="Androglobin-like"/>
</dbReference>
<feature type="domain" description="Androglobin" evidence="3">
    <location>
        <begin position="133"/>
        <end position="208"/>
    </location>
</feature>
<proteinExistence type="predicted"/>
<sequence>MQYYPFYKDEWNRISYTDYNGSYLEQAANTWFILFRDVFFANENVLLLPKLYSNLNNCLLKVINNDTYKEVPKVFNKVSPYTYAKNRRGYTILAEARISDQPAGAGRWRLRLIGSSPVLIAPRNNKSEIQSSFDIRDTRDYYIPTENKLIMRSKVVVSDDHLTSLQLTTSKSDVYIKFTIYDNGEEVLSVTGKGTAVIPAFVFMKDRDTQNDPTSLTSRPGSKTSIHHQAPAGRASKPGANQAERNREAKNKRSSSANSTDLKSDHKQGHSRSSSRQSYGPDAEDDDSVK</sequence>
<dbReference type="EMBL" id="REGN01006036">
    <property type="protein sequence ID" value="RNA11153.1"/>
    <property type="molecule type" value="Genomic_DNA"/>
</dbReference>
<organism evidence="4 5">
    <name type="scientific">Brachionus plicatilis</name>
    <name type="common">Marine rotifer</name>
    <name type="synonym">Brachionus muelleri</name>
    <dbReference type="NCBI Taxonomy" id="10195"/>
    <lineage>
        <taxon>Eukaryota</taxon>
        <taxon>Metazoa</taxon>
        <taxon>Spiralia</taxon>
        <taxon>Gnathifera</taxon>
        <taxon>Rotifera</taxon>
        <taxon>Eurotatoria</taxon>
        <taxon>Monogononta</taxon>
        <taxon>Pseudotrocha</taxon>
        <taxon>Ploima</taxon>
        <taxon>Brachionidae</taxon>
        <taxon>Brachionus</taxon>
    </lineage>
</organism>
<keyword evidence="5" id="KW-1185">Reference proteome</keyword>
<feature type="domain" description="Androglobin" evidence="2">
    <location>
        <begin position="15"/>
        <end position="119"/>
    </location>
</feature>
<name>A0A3M7QIS1_BRAPC</name>
<reference evidence="4 5" key="1">
    <citation type="journal article" date="2018" name="Sci. Rep.">
        <title>Genomic signatures of local adaptation to the degree of environmental predictability in rotifers.</title>
        <authorList>
            <person name="Franch-Gras L."/>
            <person name="Hahn C."/>
            <person name="Garcia-Roger E.M."/>
            <person name="Carmona M.J."/>
            <person name="Serra M."/>
            <person name="Gomez A."/>
        </authorList>
    </citation>
    <scope>NUCLEOTIDE SEQUENCE [LARGE SCALE GENOMIC DNA]</scope>
    <source>
        <strain evidence="4">HYR1</strain>
    </source>
</reference>
<feature type="non-terminal residue" evidence="4">
    <location>
        <position position="290"/>
    </location>
</feature>
<dbReference type="InterPro" id="IPR054095">
    <property type="entry name" value="Androglobin_V"/>
</dbReference>
<evidence type="ECO:0000313" key="4">
    <source>
        <dbReference type="EMBL" id="RNA11153.1"/>
    </source>
</evidence>
<dbReference type="AlphaFoldDB" id="A0A3M7QIS1"/>
<dbReference type="Pfam" id="PF22070">
    <property type="entry name" value="Androglobin_V"/>
    <property type="match status" value="1"/>
</dbReference>
<evidence type="ECO:0000259" key="2">
    <source>
        <dbReference type="Pfam" id="PF22069"/>
    </source>
</evidence>
<dbReference type="STRING" id="10195.A0A3M7QIS1"/>
<dbReference type="PANTHER" id="PTHR46298:SF1">
    <property type="entry name" value="ANDROGLOBIN"/>
    <property type="match status" value="1"/>
</dbReference>
<comment type="caution">
    <text evidence="4">The sequence shown here is derived from an EMBL/GenBank/DDBJ whole genome shotgun (WGS) entry which is preliminary data.</text>
</comment>
<feature type="region of interest" description="Disordered" evidence="1">
    <location>
        <begin position="208"/>
        <end position="290"/>
    </location>
</feature>
<evidence type="ECO:0000313" key="5">
    <source>
        <dbReference type="Proteomes" id="UP000276133"/>
    </source>
</evidence>
<evidence type="ECO:0000259" key="3">
    <source>
        <dbReference type="Pfam" id="PF22070"/>
    </source>
</evidence>